<keyword evidence="5" id="KW-1185">Reference proteome</keyword>
<dbReference type="AlphaFoldDB" id="A0A4U3M5L1"/>
<dbReference type="SUPFAM" id="SSF49899">
    <property type="entry name" value="Concanavalin A-like lectins/glucanases"/>
    <property type="match status" value="1"/>
</dbReference>
<organism evidence="4 5">
    <name type="scientific">Herbidospora galbida</name>
    <dbReference type="NCBI Taxonomy" id="2575442"/>
    <lineage>
        <taxon>Bacteria</taxon>
        <taxon>Bacillati</taxon>
        <taxon>Actinomycetota</taxon>
        <taxon>Actinomycetes</taxon>
        <taxon>Streptosporangiales</taxon>
        <taxon>Streptosporangiaceae</taxon>
        <taxon>Herbidospora</taxon>
    </lineage>
</organism>
<dbReference type="InterPro" id="IPR027414">
    <property type="entry name" value="GH95_N_dom"/>
</dbReference>
<dbReference type="EMBL" id="SZQA01000037">
    <property type="protein sequence ID" value="TKK84175.1"/>
    <property type="molecule type" value="Genomic_DNA"/>
</dbReference>
<dbReference type="Pfam" id="PF22124">
    <property type="entry name" value="Glyco_hydro_95_cat"/>
    <property type="match status" value="1"/>
</dbReference>
<dbReference type="InterPro" id="IPR013320">
    <property type="entry name" value="ConA-like_dom_sf"/>
</dbReference>
<dbReference type="OrthoDB" id="9802600at2"/>
<dbReference type="InterPro" id="IPR013780">
    <property type="entry name" value="Glyco_hydro_b"/>
</dbReference>
<dbReference type="Pfam" id="PF14498">
    <property type="entry name" value="Glyco_hyd_65N_2"/>
    <property type="match status" value="1"/>
</dbReference>
<evidence type="ECO:0000259" key="3">
    <source>
        <dbReference type="Pfam" id="PF22124"/>
    </source>
</evidence>
<evidence type="ECO:0000313" key="5">
    <source>
        <dbReference type="Proteomes" id="UP000308705"/>
    </source>
</evidence>
<dbReference type="PANTHER" id="PTHR31084:SF19">
    <property type="entry name" value="GLYCOSYL HYDROLASE FAMILY 95 N-TERMINAL DOMAIN-CONTAINING PROTEIN"/>
    <property type="match status" value="1"/>
</dbReference>
<evidence type="ECO:0000259" key="1">
    <source>
        <dbReference type="Pfam" id="PF14498"/>
    </source>
</evidence>
<dbReference type="SUPFAM" id="SSF48208">
    <property type="entry name" value="Six-hairpin glycosidases"/>
    <property type="match status" value="1"/>
</dbReference>
<gene>
    <name evidence="4" type="ORF">FDA94_31095</name>
</gene>
<accession>A0A4U3M5L1</accession>
<dbReference type="InterPro" id="IPR054363">
    <property type="entry name" value="GH95_cat"/>
</dbReference>
<dbReference type="GO" id="GO:0005975">
    <property type="term" value="P:carbohydrate metabolic process"/>
    <property type="evidence" value="ECO:0007669"/>
    <property type="project" value="InterPro"/>
</dbReference>
<dbReference type="Proteomes" id="UP000308705">
    <property type="component" value="Unassembled WGS sequence"/>
</dbReference>
<protein>
    <submittedName>
        <fullName evidence="4">Alpha-L-fucosidase</fullName>
    </submittedName>
</protein>
<dbReference type="Pfam" id="PF13385">
    <property type="entry name" value="Laminin_G_3"/>
    <property type="match status" value="1"/>
</dbReference>
<evidence type="ECO:0000313" key="4">
    <source>
        <dbReference type="EMBL" id="TKK84175.1"/>
    </source>
</evidence>
<dbReference type="Pfam" id="PF21307">
    <property type="entry name" value="Glyco_hydro_95_C"/>
    <property type="match status" value="1"/>
</dbReference>
<comment type="caution">
    <text evidence="4">The sequence shown here is derived from an EMBL/GenBank/DDBJ whole genome shotgun (WGS) entry which is preliminary data.</text>
</comment>
<dbReference type="GO" id="GO:0004560">
    <property type="term" value="F:alpha-L-fucosidase activity"/>
    <property type="evidence" value="ECO:0007669"/>
    <property type="project" value="TreeGrafter"/>
</dbReference>
<dbReference type="Gene3D" id="2.60.120.200">
    <property type="match status" value="1"/>
</dbReference>
<dbReference type="PANTHER" id="PTHR31084">
    <property type="entry name" value="ALPHA-L-FUCOSIDASE 2"/>
    <property type="match status" value="1"/>
</dbReference>
<sequence>MALGVPVLQGSTATAQVQEAAAAQDDLTLWYDKPATNWESQALPIGNGALGAMIYGGVATEQIQFNEKTLWTGGPGSNGYNFGNWTTPRPTAIADVQALIDTNKQMTPAQVAQRLGQGKTNFGSYQTFGDMFLDFPGAPANPTDYKRSLNLNDAVAAVTYKDAGVTYKREYFASYPNNVIVGRISADAAGKVNFTVRHTSPRNDKTVSVSKGRMTIRGKLANNGLNFESQVNVVTEGGSRTDGTDRITVANADAAWFVISAGTDYSMEYPTYRTEDPHDNVRHWANWASSMSYAALKQAHLNDYHELFDRVKLNLGQQAPNLPTNQLRAAYSGGSATQDRYLEALFYQYGRYLLISSSREGSLPANLQGVWNNVTNPPWDADYHVNINLQMNYWLAEQTNLAETTVPYDEYIASMVAPGTKTATDMYNARGWVVNNETNPWGFTGLHNYPESFWFPEAAAWTTQQMYDHYRFNGDEKYLKRTAYPVMKGAAEFWLDFLHTDPRDGKLVVSPSYSPENGQFTAGASMSQQIVTELLTNTLNAAKTLKVDTALQAELTNTLAKLDPGIRIGSWGQLQEWKEDLDNPNNDHRHVSHLFAVHPGNAIKAGTPAGEAAKISLTARGDGGTGWSKAWKINFWARLLDGDHSHKMLSEQLKSSTLDNLFDTHPPFQIDGNFGATSGVTEMLLQSHQDTIHVLPALPAVWKNGSVSGLRARGNATVDVEWSNSSLTKAVIKAGDTGELKVRAGAINARYSFVDDQGNPVDAIRTGDTLTFGAEAGRTYTLYNEIQLSVSAPAEIGAGQVVPVKATVTAIQNASPAGTLTLQLPSGWTADPASTQVASVPAGESREITVNVTAGPSTGQTSARIQATLAGSGWSISAATGAALNPCAVPPADRAIVAWDPESGTTIADQSGSGRDGVVVNGAATYDADGGLILGGQNYVRTEQPTTLGYLREATFAAEVKIGGSGYRRLFDSQPSGNPGTDGVLMDVTPENRLRLIGAGQGVTTNATLPTGRYIDLVITLNRNGAIDVYVDGVRAGGGNTGSTGIYGCNNRPLIFAANQGGGERMTGAVDRMAVLPYALPANQVSTWQDIAF</sequence>
<evidence type="ECO:0000259" key="2">
    <source>
        <dbReference type="Pfam" id="PF21307"/>
    </source>
</evidence>
<reference evidence="4 5" key="1">
    <citation type="submission" date="2019-04" db="EMBL/GenBank/DDBJ databases">
        <title>Herbidospora sp. NEAU-GS14.nov., a novel actinomycete isolated from soil.</title>
        <authorList>
            <person name="Han L."/>
        </authorList>
    </citation>
    <scope>NUCLEOTIDE SEQUENCE [LARGE SCALE GENOMIC DNA]</scope>
    <source>
        <strain evidence="4 5">NEAU-GS14</strain>
    </source>
</reference>
<dbReference type="Gene3D" id="2.60.40.1180">
    <property type="entry name" value="Golgi alpha-mannosidase II"/>
    <property type="match status" value="1"/>
</dbReference>
<proteinExistence type="predicted"/>
<feature type="domain" description="Glycosyl hydrolase family 95 catalytic" evidence="3">
    <location>
        <begin position="292"/>
        <end position="684"/>
    </location>
</feature>
<dbReference type="InterPro" id="IPR008928">
    <property type="entry name" value="6-hairpin_glycosidase_sf"/>
</dbReference>
<feature type="domain" description="Glycosyl hydrolase family 95 N-terminal" evidence="1">
    <location>
        <begin position="29"/>
        <end position="267"/>
    </location>
</feature>
<dbReference type="Gene3D" id="2.70.98.50">
    <property type="entry name" value="putative glycoside hydrolase family protein from bacillus halodurans"/>
    <property type="match status" value="1"/>
</dbReference>
<feature type="domain" description="Alpha fucosidase A-like C-terminal" evidence="2">
    <location>
        <begin position="686"/>
        <end position="782"/>
    </location>
</feature>
<name>A0A4U3M5L1_9ACTN</name>
<dbReference type="InterPro" id="IPR049053">
    <property type="entry name" value="AFCA-like_C"/>
</dbReference>